<evidence type="ECO:0000256" key="2">
    <source>
        <dbReference type="ARBA" id="ARBA00023004"/>
    </source>
</evidence>
<dbReference type="STRING" id="99656.SAMN05421659_1239"/>
<feature type="domain" description="4Fe-4S ferredoxin-type" evidence="4">
    <location>
        <begin position="58"/>
        <end position="82"/>
    </location>
</feature>
<dbReference type="Gene3D" id="3.40.50.300">
    <property type="entry name" value="P-loop containing nucleotide triphosphate hydrolases"/>
    <property type="match status" value="1"/>
</dbReference>
<dbReference type="CDD" id="cd03110">
    <property type="entry name" value="SIMIBI_bact_arch"/>
    <property type="match status" value="1"/>
</dbReference>
<dbReference type="PANTHER" id="PTHR43534">
    <property type="entry name" value="MIND SUPERFAMILY P-LOOP ATPASE CONTAINING AN INSERTED FERREDOXIN DOMAIN"/>
    <property type="match status" value="1"/>
</dbReference>
<evidence type="ECO:0000313" key="6">
    <source>
        <dbReference type="Proteomes" id="UP000199701"/>
    </source>
</evidence>
<evidence type="ECO:0000256" key="1">
    <source>
        <dbReference type="ARBA" id="ARBA00022723"/>
    </source>
</evidence>
<evidence type="ECO:0000256" key="3">
    <source>
        <dbReference type="ARBA" id="ARBA00023014"/>
    </source>
</evidence>
<gene>
    <name evidence="5" type="ORF">SAMN05421659_1239</name>
</gene>
<dbReference type="SUPFAM" id="SSF52540">
    <property type="entry name" value="P-loop containing nucleoside triphosphate hydrolases"/>
    <property type="match status" value="1"/>
</dbReference>
<keyword evidence="6" id="KW-1185">Reference proteome</keyword>
<feature type="domain" description="4Fe-4S ferredoxin-type" evidence="4">
    <location>
        <begin position="83"/>
        <end position="112"/>
    </location>
</feature>
<dbReference type="InterPro" id="IPR002586">
    <property type="entry name" value="CobQ/CobB/MinD/ParA_Nub-bd_dom"/>
</dbReference>
<dbReference type="RefSeq" id="WP_092457769.1">
    <property type="nucleotide sequence ID" value="NZ_FOJI01000023.1"/>
</dbReference>
<reference evidence="5 6" key="1">
    <citation type="submission" date="2016-10" db="EMBL/GenBank/DDBJ databases">
        <authorList>
            <person name="de Groot N.N."/>
        </authorList>
    </citation>
    <scope>NUCLEOTIDE SEQUENCE [LARGE SCALE GENOMIC DNA]</scope>
    <source>
        <strain evidence="5 6">DSM 9179</strain>
    </source>
</reference>
<keyword evidence="3" id="KW-0411">Iron-sulfur</keyword>
<dbReference type="GO" id="GO:0051536">
    <property type="term" value="F:iron-sulfur cluster binding"/>
    <property type="evidence" value="ECO:0007669"/>
    <property type="project" value="UniProtKB-KW"/>
</dbReference>
<sequence>MVISVLSGKGGTGKTTVVAALSELAQEVIKVDCDVDAPNLYLFYKGVDVEKKDFYGGKKAEINKNLCFECEICEEVCKFGAITNWVVDPFACEGCGACTIVCPQNAISLVEEKTADTFLTKTDKGIISRAMMGVGSDGSGKLVTYLRKNVKHFEEDNGITIIDGSPGIGCSVIASITETDVVLIVTEPTKSGLDDLKRILVLAERFETQVMICINKYDINLEMASQIEAYAKEKNLFVVGKIPFDKKVMESVNTLRPITEFENSSARKAIEAMWIQMNRVMNEK</sequence>
<keyword evidence="1" id="KW-0479">Metal-binding</keyword>
<dbReference type="InterPro" id="IPR017896">
    <property type="entry name" value="4Fe4S_Fe-S-bd"/>
</dbReference>
<dbReference type="EMBL" id="FOJI01000023">
    <property type="protein sequence ID" value="SEW44726.1"/>
    <property type="molecule type" value="Genomic_DNA"/>
</dbReference>
<dbReference type="GO" id="GO:0046872">
    <property type="term" value="F:metal ion binding"/>
    <property type="evidence" value="ECO:0007669"/>
    <property type="project" value="UniProtKB-KW"/>
</dbReference>
<dbReference type="PROSITE" id="PS00198">
    <property type="entry name" value="4FE4S_FER_1"/>
    <property type="match status" value="1"/>
</dbReference>
<dbReference type="AlphaFoldDB" id="A0A1I0RTR3"/>
<dbReference type="PANTHER" id="PTHR43534:SF1">
    <property type="entry name" value="4FE-4S CLUSTER CONTAINING PARA FAMILY ATPASE PROTEIN"/>
    <property type="match status" value="1"/>
</dbReference>
<dbReference type="OrthoDB" id="9804603at2"/>
<evidence type="ECO:0000313" key="5">
    <source>
        <dbReference type="EMBL" id="SEW44726.1"/>
    </source>
</evidence>
<keyword evidence="2" id="KW-0408">Iron</keyword>
<dbReference type="Proteomes" id="UP000199701">
    <property type="component" value="Unassembled WGS sequence"/>
</dbReference>
<evidence type="ECO:0000259" key="4">
    <source>
        <dbReference type="PROSITE" id="PS51379"/>
    </source>
</evidence>
<dbReference type="InterPro" id="IPR017900">
    <property type="entry name" value="4Fe4S_Fe_S_CS"/>
</dbReference>
<dbReference type="Pfam" id="PF00037">
    <property type="entry name" value="Fer4"/>
    <property type="match status" value="2"/>
</dbReference>
<protein>
    <submittedName>
        <fullName evidence="5">MinD superfamily P-loop ATPase, contains an inserted ferredoxin domain</fullName>
    </submittedName>
</protein>
<dbReference type="Gene3D" id="3.30.70.20">
    <property type="match status" value="1"/>
</dbReference>
<name>A0A1I0RTR3_9FIRM</name>
<organism evidence="5 6">
    <name type="scientific">[Clostridium] fimetarium</name>
    <dbReference type="NCBI Taxonomy" id="99656"/>
    <lineage>
        <taxon>Bacteria</taxon>
        <taxon>Bacillati</taxon>
        <taxon>Bacillota</taxon>
        <taxon>Clostridia</taxon>
        <taxon>Lachnospirales</taxon>
        <taxon>Lachnospiraceae</taxon>
    </lineage>
</organism>
<proteinExistence type="predicted"/>
<dbReference type="Pfam" id="PF01656">
    <property type="entry name" value="CbiA"/>
    <property type="match status" value="1"/>
</dbReference>
<accession>A0A1I0RTR3</accession>
<dbReference type="PROSITE" id="PS51379">
    <property type="entry name" value="4FE4S_FER_2"/>
    <property type="match status" value="2"/>
</dbReference>
<dbReference type="InterPro" id="IPR027417">
    <property type="entry name" value="P-loop_NTPase"/>
</dbReference>